<dbReference type="InterPro" id="IPR000847">
    <property type="entry name" value="LysR_HTH_N"/>
</dbReference>
<dbReference type="AlphaFoldDB" id="A0A318H316"/>
<name>A0A318H316_9MYCO</name>
<reference evidence="7" key="1">
    <citation type="submission" date="2018-05" db="EMBL/GenBank/DDBJ databases">
        <authorList>
            <person name="Deangelis K."/>
            <person name="Huntemann M."/>
            <person name="Clum A."/>
            <person name="Pillay M."/>
            <person name="Palaniappan K."/>
            <person name="Varghese N."/>
            <person name="Mikhailova N."/>
            <person name="Stamatis D."/>
            <person name="Reddy T."/>
            <person name="Daum C."/>
            <person name="Shapiro N."/>
            <person name="Ivanova N."/>
            <person name="Kyrpides N."/>
            <person name="Woyke T."/>
        </authorList>
    </citation>
    <scope>NUCLEOTIDE SEQUENCE [LARGE SCALE GENOMIC DNA]</scope>
    <source>
        <strain evidence="7">GAS496</strain>
    </source>
</reference>
<keyword evidence="4" id="KW-0804">Transcription</keyword>
<dbReference type="Pfam" id="PF00126">
    <property type="entry name" value="HTH_1"/>
    <property type="match status" value="1"/>
</dbReference>
<feature type="domain" description="HTH lysR-type" evidence="5">
    <location>
        <begin position="1"/>
        <end position="46"/>
    </location>
</feature>
<dbReference type="PANTHER" id="PTHR30579">
    <property type="entry name" value="TRANSCRIPTIONAL REGULATOR"/>
    <property type="match status" value="1"/>
</dbReference>
<evidence type="ECO:0000259" key="5">
    <source>
        <dbReference type="PROSITE" id="PS50931"/>
    </source>
</evidence>
<dbReference type="Proteomes" id="UP000247781">
    <property type="component" value="Unassembled WGS sequence"/>
</dbReference>
<comment type="similarity">
    <text evidence="1">Belongs to the LysR transcriptional regulatory family.</text>
</comment>
<dbReference type="GO" id="GO:0003677">
    <property type="term" value="F:DNA binding"/>
    <property type="evidence" value="ECO:0007669"/>
    <property type="project" value="UniProtKB-KW"/>
</dbReference>
<dbReference type="InterPro" id="IPR050176">
    <property type="entry name" value="LTTR"/>
</dbReference>
<dbReference type="PRINTS" id="PR00039">
    <property type="entry name" value="HTHLYSR"/>
</dbReference>
<dbReference type="InterPro" id="IPR036390">
    <property type="entry name" value="WH_DNA-bd_sf"/>
</dbReference>
<evidence type="ECO:0000256" key="3">
    <source>
        <dbReference type="ARBA" id="ARBA00023125"/>
    </source>
</evidence>
<sequence>MIELGSFDTAAERLHVTPSAVSQRIKALEQRVGQVLVVREKPCTATAAGVPLLRLAAQTALLESEAVEILRRAEARNRKSAWRRN</sequence>
<reference evidence="6 7" key="2">
    <citation type="submission" date="2018-06" db="EMBL/GenBank/DDBJ databases">
        <title>Sequencing of bacterial isolates from soil warming experiment in Harvard Forest, Massachusetts, USA.</title>
        <authorList>
            <person name="Deangelis K.PhD."/>
        </authorList>
    </citation>
    <scope>NUCLEOTIDE SEQUENCE [LARGE SCALE GENOMIC DNA]</scope>
    <source>
        <strain evidence="6 7">GAS496</strain>
    </source>
</reference>
<protein>
    <submittedName>
        <fullName evidence="6">Regulatory helix-turn-helix LysR family protein</fullName>
    </submittedName>
</protein>
<evidence type="ECO:0000256" key="1">
    <source>
        <dbReference type="ARBA" id="ARBA00009437"/>
    </source>
</evidence>
<keyword evidence="2" id="KW-0805">Transcription regulation</keyword>
<gene>
    <name evidence="6" type="ORF">C8E89_14916</name>
</gene>
<dbReference type="EMBL" id="QJJU01000049">
    <property type="protein sequence ID" value="PXW97179.1"/>
    <property type="molecule type" value="Genomic_DNA"/>
</dbReference>
<proteinExistence type="inferred from homology"/>
<evidence type="ECO:0000256" key="4">
    <source>
        <dbReference type="ARBA" id="ARBA00023163"/>
    </source>
</evidence>
<dbReference type="PANTHER" id="PTHR30579:SF2">
    <property type="entry name" value="HTH-TYPE TRANSCRIPTIONAL REGULATOR ARGP"/>
    <property type="match status" value="1"/>
</dbReference>
<organism evidence="6 7">
    <name type="scientific">Mycolicibacterium moriokaense</name>
    <dbReference type="NCBI Taxonomy" id="39691"/>
    <lineage>
        <taxon>Bacteria</taxon>
        <taxon>Bacillati</taxon>
        <taxon>Actinomycetota</taxon>
        <taxon>Actinomycetes</taxon>
        <taxon>Mycobacteriales</taxon>
        <taxon>Mycobacteriaceae</taxon>
        <taxon>Mycolicibacterium</taxon>
    </lineage>
</organism>
<keyword evidence="3" id="KW-0238">DNA-binding</keyword>
<dbReference type="GO" id="GO:0003700">
    <property type="term" value="F:DNA-binding transcription factor activity"/>
    <property type="evidence" value="ECO:0007669"/>
    <property type="project" value="InterPro"/>
</dbReference>
<evidence type="ECO:0000313" key="6">
    <source>
        <dbReference type="EMBL" id="PXW97179.1"/>
    </source>
</evidence>
<evidence type="ECO:0000256" key="2">
    <source>
        <dbReference type="ARBA" id="ARBA00023015"/>
    </source>
</evidence>
<keyword evidence="7" id="KW-1185">Reference proteome</keyword>
<comment type="caution">
    <text evidence="6">The sequence shown here is derived from an EMBL/GenBank/DDBJ whole genome shotgun (WGS) entry which is preliminary data.</text>
</comment>
<accession>A0A318H316</accession>
<dbReference type="SUPFAM" id="SSF46785">
    <property type="entry name" value="Winged helix' DNA-binding domain"/>
    <property type="match status" value="1"/>
</dbReference>
<dbReference type="InterPro" id="IPR036388">
    <property type="entry name" value="WH-like_DNA-bd_sf"/>
</dbReference>
<dbReference type="PROSITE" id="PS50931">
    <property type="entry name" value="HTH_LYSR"/>
    <property type="match status" value="1"/>
</dbReference>
<evidence type="ECO:0000313" key="7">
    <source>
        <dbReference type="Proteomes" id="UP000247781"/>
    </source>
</evidence>
<dbReference type="Gene3D" id="1.10.10.10">
    <property type="entry name" value="Winged helix-like DNA-binding domain superfamily/Winged helix DNA-binding domain"/>
    <property type="match status" value="1"/>
</dbReference>